<accession>A0ABS6FJ21</accession>
<dbReference type="EMBL" id="JAHLQO010000004">
    <property type="protein sequence ID" value="MBU5669497.1"/>
    <property type="molecule type" value="Genomic_DNA"/>
</dbReference>
<evidence type="ECO:0000313" key="2">
    <source>
        <dbReference type="EMBL" id="MBU5669497.1"/>
    </source>
</evidence>
<name>A0ABS6FJ21_9FIRM</name>
<gene>
    <name evidence="2" type="ORF">KQI68_06550</name>
</gene>
<proteinExistence type="predicted"/>
<dbReference type="RefSeq" id="WP_216549329.1">
    <property type="nucleotide sequence ID" value="NZ_JAHLQO010000004.1"/>
</dbReference>
<organism evidence="2 3">
    <name type="scientific">Peptoniphilus ovalis</name>
    <dbReference type="NCBI Taxonomy" id="2841503"/>
    <lineage>
        <taxon>Bacteria</taxon>
        <taxon>Bacillati</taxon>
        <taxon>Bacillota</taxon>
        <taxon>Tissierellia</taxon>
        <taxon>Tissierellales</taxon>
        <taxon>Peptoniphilaceae</taxon>
        <taxon>Peptoniphilus</taxon>
    </lineage>
</organism>
<evidence type="ECO:0000313" key="3">
    <source>
        <dbReference type="Proteomes" id="UP000783742"/>
    </source>
</evidence>
<keyword evidence="1" id="KW-0175">Coiled coil</keyword>
<protein>
    <submittedName>
        <fullName evidence="2">Uncharacterized protein</fullName>
    </submittedName>
</protein>
<sequence length="57" mass="6577">MSYRVDAVGALIFKPKDEDKPTIESLNKEVVELRTEVELLKNELKEIKKIVNKLSSF</sequence>
<feature type="coiled-coil region" evidence="1">
    <location>
        <begin position="23"/>
        <end position="50"/>
    </location>
</feature>
<dbReference type="Proteomes" id="UP000783742">
    <property type="component" value="Unassembled WGS sequence"/>
</dbReference>
<reference evidence="2 3" key="1">
    <citation type="submission" date="2021-06" db="EMBL/GenBank/DDBJ databases">
        <authorList>
            <person name="Sun Q."/>
            <person name="Li D."/>
        </authorList>
    </citation>
    <scope>NUCLEOTIDE SEQUENCE [LARGE SCALE GENOMIC DNA]</scope>
    <source>
        <strain evidence="2 3">MSJ-1</strain>
    </source>
</reference>
<keyword evidence="3" id="KW-1185">Reference proteome</keyword>
<comment type="caution">
    <text evidence="2">The sequence shown here is derived from an EMBL/GenBank/DDBJ whole genome shotgun (WGS) entry which is preliminary data.</text>
</comment>
<evidence type="ECO:0000256" key="1">
    <source>
        <dbReference type="SAM" id="Coils"/>
    </source>
</evidence>